<accession>A0ABV0JIG6</accession>
<evidence type="ECO:0000313" key="2">
    <source>
        <dbReference type="Proteomes" id="UP001442494"/>
    </source>
</evidence>
<name>A0ABV0JIG6_9CYAN</name>
<dbReference type="EMBL" id="JAMPKK010000002">
    <property type="protein sequence ID" value="MEP0863238.1"/>
    <property type="molecule type" value="Genomic_DNA"/>
</dbReference>
<sequence>MSWITLRTNCARWEAELMQQMLLGHQIPSRIIDLGVAPYFGAGCPTALQVRSQDQWEALLILSPVEEQP</sequence>
<evidence type="ECO:0000313" key="1">
    <source>
        <dbReference type="EMBL" id="MEP0863238.1"/>
    </source>
</evidence>
<protein>
    <submittedName>
        <fullName evidence="1">DUF2007 domain-containing protein</fullName>
    </submittedName>
</protein>
<comment type="caution">
    <text evidence="1">The sequence shown here is derived from an EMBL/GenBank/DDBJ whole genome shotgun (WGS) entry which is preliminary data.</text>
</comment>
<dbReference type="Proteomes" id="UP001442494">
    <property type="component" value="Unassembled WGS sequence"/>
</dbReference>
<gene>
    <name evidence="1" type="ORF">NDI37_02000</name>
</gene>
<reference evidence="1 2" key="1">
    <citation type="submission" date="2022-04" db="EMBL/GenBank/DDBJ databases">
        <title>Positive selection, recombination, and allopatry shape intraspecific diversity of widespread and dominant cyanobacteria.</title>
        <authorList>
            <person name="Wei J."/>
            <person name="Shu W."/>
            <person name="Hu C."/>
        </authorList>
    </citation>
    <scope>NUCLEOTIDE SEQUENCE [LARGE SCALE GENOMIC DNA]</scope>
    <source>
        <strain evidence="1 2">GB2-A5</strain>
    </source>
</reference>
<keyword evidence="2" id="KW-1185">Reference proteome</keyword>
<proteinExistence type="predicted"/>
<dbReference type="RefSeq" id="WP_190427963.1">
    <property type="nucleotide sequence ID" value="NZ_JAMPKK010000002.1"/>
</dbReference>
<organism evidence="1 2">
    <name type="scientific">Funiculus sociatus GB2-A5</name>
    <dbReference type="NCBI Taxonomy" id="2933946"/>
    <lineage>
        <taxon>Bacteria</taxon>
        <taxon>Bacillati</taxon>
        <taxon>Cyanobacteriota</taxon>
        <taxon>Cyanophyceae</taxon>
        <taxon>Coleofasciculales</taxon>
        <taxon>Coleofasciculaceae</taxon>
        <taxon>Funiculus</taxon>
    </lineage>
</organism>